<dbReference type="EMBL" id="BAAAWD010000029">
    <property type="protein sequence ID" value="GAA3039135.1"/>
    <property type="molecule type" value="Genomic_DNA"/>
</dbReference>
<proteinExistence type="predicted"/>
<reference evidence="3" key="1">
    <citation type="journal article" date="2019" name="Int. J. Syst. Evol. Microbiol.">
        <title>The Global Catalogue of Microorganisms (GCM) 10K type strain sequencing project: providing services to taxonomists for standard genome sequencing and annotation.</title>
        <authorList>
            <consortium name="The Broad Institute Genomics Platform"/>
            <consortium name="The Broad Institute Genome Sequencing Center for Infectious Disease"/>
            <person name="Wu L."/>
            <person name="Ma J."/>
        </authorList>
    </citation>
    <scope>NUCLEOTIDE SEQUENCE [LARGE SCALE GENOMIC DNA]</scope>
    <source>
        <strain evidence="3">JCM 3106</strain>
    </source>
</reference>
<evidence type="ECO:0000256" key="1">
    <source>
        <dbReference type="SAM" id="Phobius"/>
    </source>
</evidence>
<gene>
    <name evidence="2" type="ORF">GCM10017559_79190</name>
</gene>
<accession>A0ABP6LFJ1</accession>
<keyword evidence="1" id="KW-0812">Transmembrane</keyword>
<protein>
    <submittedName>
        <fullName evidence="2">Uncharacterized protein</fullName>
    </submittedName>
</protein>
<dbReference type="RefSeq" id="WP_344906834.1">
    <property type="nucleotide sequence ID" value="NZ_BAAAWD010000029.1"/>
</dbReference>
<name>A0ABP6LFJ1_9ACTN</name>
<dbReference type="Proteomes" id="UP001499930">
    <property type="component" value="Unassembled WGS sequence"/>
</dbReference>
<keyword evidence="1" id="KW-0472">Membrane</keyword>
<keyword evidence="3" id="KW-1185">Reference proteome</keyword>
<evidence type="ECO:0000313" key="2">
    <source>
        <dbReference type="EMBL" id="GAA3039135.1"/>
    </source>
</evidence>
<organism evidence="2 3">
    <name type="scientific">Streptosporangium longisporum</name>
    <dbReference type="NCBI Taxonomy" id="46187"/>
    <lineage>
        <taxon>Bacteria</taxon>
        <taxon>Bacillati</taxon>
        <taxon>Actinomycetota</taxon>
        <taxon>Actinomycetes</taxon>
        <taxon>Streptosporangiales</taxon>
        <taxon>Streptosporangiaceae</taxon>
        <taxon>Streptosporangium</taxon>
    </lineage>
</organism>
<comment type="caution">
    <text evidence="2">The sequence shown here is derived from an EMBL/GenBank/DDBJ whole genome shotgun (WGS) entry which is preliminary data.</text>
</comment>
<evidence type="ECO:0000313" key="3">
    <source>
        <dbReference type="Proteomes" id="UP001499930"/>
    </source>
</evidence>
<sequence length="264" mass="29919">MDVREPDWAYVGRSLVKVLAVSAALFMALNMAGGFLRTYVDFGQWRAAGIRATADRVANPERRLDTWPTSSRLTHAIDWIGLTSHVDAKVMGDQQAKEEARTTIGRLPRTLDALAVVHFAHPMTTERLIAFNRRHELCGGVDVSYVYALGYHDDSGSDPPTNRVVWNRDMADEHTVIPPQYQCETEPQIALAAFRRWVEALDEDDDLSEFDLYDWWLAGAAYEGVVHRLVLDRWKLADLRPLLDDPEVRTIRLADVAFDLGDVR</sequence>
<keyword evidence="1" id="KW-1133">Transmembrane helix</keyword>
<feature type="transmembrane region" description="Helical" evidence="1">
    <location>
        <begin position="15"/>
        <end position="36"/>
    </location>
</feature>